<dbReference type="Proteomes" id="UP000076761">
    <property type="component" value="Unassembled WGS sequence"/>
</dbReference>
<organism evidence="1 2">
    <name type="scientific">Neolentinus lepideus HHB14362 ss-1</name>
    <dbReference type="NCBI Taxonomy" id="1314782"/>
    <lineage>
        <taxon>Eukaryota</taxon>
        <taxon>Fungi</taxon>
        <taxon>Dikarya</taxon>
        <taxon>Basidiomycota</taxon>
        <taxon>Agaricomycotina</taxon>
        <taxon>Agaricomycetes</taxon>
        <taxon>Gloeophyllales</taxon>
        <taxon>Gloeophyllaceae</taxon>
        <taxon>Neolentinus</taxon>
    </lineage>
</organism>
<dbReference type="EMBL" id="KV425644">
    <property type="protein sequence ID" value="KZT19328.1"/>
    <property type="molecule type" value="Genomic_DNA"/>
</dbReference>
<accession>A0A165N932</accession>
<protein>
    <submittedName>
        <fullName evidence="1">Uncharacterized protein</fullName>
    </submittedName>
</protein>
<dbReference type="InParanoid" id="A0A165N932"/>
<dbReference type="AlphaFoldDB" id="A0A165N932"/>
<evidence type="ECO:0000313" key="1">
    <source>
        <dbReference type="EMBL" id="KZT19328.1"/>
    </source>
</evidence>
<evidence type="ECO:0000313" key="2">
    <source>
        <dbReference type="Proteomes" id="UP000076761"/>
    </source>
</evidence>
<dbReference type="OrthoDB" id="63935at2759"/>
<keyword evidence="2" id="KW-1185">Reference proteome</keyword>
<reference evidence="1 2" key="1">
    <citation type="journal article" date="2016" name="Mol. Biol. Evol.">
        <title>Comparative Genomics of Early-Diverging Mushroom-Forming Fungi Provides Insights into the Origins of Lignocellulose Decay Capabilities.</title>
        <authorList>
            <person name="Nagy L.G."/>
            <person name="Riley R."/>
            <person name="Tritt A."/>
            <person name="Adam C."/>
            <person name="Daum C."/>
            <person name="Floudas D."/>
            <person name="Sun H."/>
            <person name="Yadav J.S."/>
            <person name="Pangilinan J."/>
            <person name="Larsson K.H."/>
            <person name="Matsuura K."/>
            <person name="Barry K."/>
            <person name="Labutti K."/>
            <person name="Kuo R."/>
            <person name="Ohm R.A."/>
            <person name="Bhattacharya S.S."/>
            <person name="Shirouzu T."/>
            <person name="Yoshinaga Y."/>
            <person name="Martin F.M."/>
            <person name="Grigoriev I.V."/>
            <person name="Hibbett D.S."/>
        </authorList>
    </citation>
    <scope>NUCLEOTIDE SEQUENCE [LARGE SCALE GENOMIC DNA]</scope>
    <source>
        <strain evidence="1 2">HHB14362 ss-1</strain>
    </source>
</reference>
<name>A0A165N932_9AGAM</name>
<gene>
    <name evidence="1" type="ORF">NEOLEDRAFT_1152056</name>
</gene>
<proteinExistence type="predicted"/>
<sequence length="179" mass="18992">MNILVIGAPRNVGYYVSIRLLSGTSSLSSISLRNGMQITAPNLVIQAFLNTLSLIHFPSKPTLKILAVISNGLDPASHGSIPLALKPMYAWLLAGMHQDKAEPHLIILPGDLVGIEGLLGGDVERCRSGGKASAIHRRRMSGGGGEEGEGLEAGSERRVYCVEEGCDVFCCGGYFEELG</sequence>